<dbReference type="GO" id="GO:0005524">
    <property type="term" value="F:ATP binding"/>
    <property type="evidence" value="ECO:0007669"/>
    <property type="project" value="UniProtKB-UniRule"/>
</dbReference>
<evidence type="ECO:0000256" key="1">
    <source>
        <dbReference type="ARBA" id="ARBA00022679"/>
    </source>
</evidence>
<dbReference type="SMART" id="SM00220">
    <property type="entry name" value="S_TKc"/>
    <property type="match status" value="1"/>
</dbReference>
<dbReference type="RefSeq" id="WP_194536144.1">
    <property type="nucleotide sequence ID" value="NZ_JACEFB010000001.1"/>
</dbReference>
<feature type="transmembrane region" description="Helical" evidence="7">
    <location>
        <begin position="450"/>
        <end position="471"/>
    </location>
</feature>
<dbReference type="InterPro" id="IPR017441">
    <property type="entry name" value="Protein_kinase_ATP_BS"/>
</dbReference>
<keyword evidence="9" id="KW-0723">Serine/threonine-protein kinase</keyword>
<accession>A0A7V8VB41</accession>
<proteinExistence type="predicted"/>
<dbReference type="GO" id="GO:0004674">
    <property type="term" value="F:protein serine/threonine kinase activity"/>
    <property type="evidence" value="ECO:0007669"/>
    <property type="project" value="UniProtKB-KW"/>
</dbReference>
<evidence type="ECO:0000256" key="4">
    <source>
        <dbReference type="ARBA" id="ARBA00022840"/>
    </source>
</evidence>
<dbReference type="AlphaFoldDB" id="A0A7V8VB41"/>
<dbReference type="PROSITE" id="PS00107">
    <property type="entry name" value="PROTEIN_KINASE_ATP"/>
    <property type="match status" value="1"/>
</dbReference>
<organism evidence="9 10">
    <name type="scientific">Thermogemmata fonticola</name>
    <dbReference type="NCBI Taxonomy" id="2755323"/>
    <lineage>
        <taxon>Bacteria</taxon>
        <taxon>Pseudomonadati</taxon>
        <taxon>Planctomycetota</taxon>
        <taxon>Planctomycetia</taxon>
        <taxon>Gemmatales</taxon>
        <taxon>Gemmataceae</taxon>
        <taxon>Thermogemmata</taxon>
    </lineage>
</organism>
<feature type="region of interest" description="Disordered" evidence="6">
    <location>
        <begin position="1042"/>
        <end position="1070"/>
    </location>
</feature>
<dbReference type="Gene3D" id="1.10.510.10">
    <property type="entry name" value="Transferase(Phosphotransferase) domain 1"/>
    <property type="match status" value="1"/>
</dbReference>
<dbReference type="Pfam" id="PF00069">
    <property type="entry name" value="Pkinase"/>
    <property type="match status" value="1"/>
</dbReference>
<keyword evidence="4 5" id="KW-0067">ATP-binding</keyword>
<keyword evidence="7" id="KW-0812">Transmembrane</keyword>
<dbReference type="PANTHER" id="PTHR43289">
    <property type="entry name" value="MITOGEN-ACTIVATED PROTEIN KINASE KINASE KINASE 20-RELATED"/>
    <property type="match status" value="1"/>
</dbReference>
<feature type="region of interest" description="Disordered" evidence="6">
    <location>
        <begin position="477"/>
        <end position="513"/>
    </location>
</feature>
<dbReference type="CDD" id="cd14014">
    <property type="entry name" value="STKc_PknB_like"/>
    <property type="match status" value="1"/>
</dbReference>
<evidence type="ECO:0000256" key="3">
    <source>
        <dbReference type="ARBA" id="ARBA00022777"/>
    </source>
</evidence>
<feature type="binding site" evidence="5">
    <location>
        <position position="101"/>
    </location>
    <ligand>
        <name>ATP</name>
        <dbReference type="ChEBI" id="CHEBI:30616"/>
    </ligand>
</feature>
<evidence type="ECO:0000256" key="2">
    <source>
        <dbReference type="ARBA" id="ARBA00022741"/>
    </source>
</evidence>
<keyword evidence="3 9" id="KW-0418">Kinase</keyword>
<sequence length="1250" mass="137847">MPVSPTSVSEFWDLLRKSGILTEEQLGHLKLRDFPEEPQAVADALVQRGILTPFQARQLLAGRYKGFRINQYMVQDIIGRGGMGAVYLAEHVELHRKVAIKVLVPAQGEDQRLALERFIREARAAAALDHPNIVRIFDVARHNNVPYLIMEYVDGETLQQVLERDGALPYEVAVEYIAQAAAGLQHAHERGFIHRDIKPGNLMRDKQGVVKILDMGLARSHNTADNLTERLDKGAVVGTADFIAPEQALNQPNIDGRADIYSLGATLFALIIGKPPFEGNTTQKLLQHQLRSAPRLSSLDSRIPKELCDVVARMLAKRPEDRYQTAAEVIAALAPWTAGSTRVLAGISHTKIGQEPEVAVNLTGGNLSGSSVRLGELSQTRLAGVETPRTGNSALQQTLPLSGRRSGASSLVSALASQAGLNRGTSAEGGSSVQQRNTWQRLWPRQRRGILLGAAGLALLLAVGAIAAWHLGGRREPVAGTPVTPPLRTEPPGQHTPPPARENPPSPPPLSSGRVIYEWKAADTAPFRVRLRGGQVLEGQRPRWPAGVAIYALKPETEAEFTRTAIDGKDCLTIVRHSTATGAQIAFELERDAGQGGLGLQLAPSGKYALRIDYRTTGQIQASVHTIKDYRSAGFRIFPATGTQWMTAELPFTRQAEPLRCAIEAAGNALVPVAIAAVRIVELEPPPQPREERTLFLMDLRQQRPFRIICGLRQDPNTNQRHYREISREGEAPSGWRARPWRVETEMEFTLAEDQGRPALSIRNLKGRGSAMLFTPEFECPTGVCRLELEYRCTTQPQQFNIRFKSNDSRPAWDVYRPQPTQGSWRRESIIADLRGATGGFFEFHNNDDNPQAYVQIRDLKVTELPSATVTEPILFQLRAADLPEFKNVKQGRSITSGDEDPAIAGVYFGGWKPETVSEWTCTTVAGSKAIGIVNVNEVLSAQIGIELEKAVGVKLTPGQRVRLRVEYRTAGSAKGHIYFQNYEDWKVPFRTDLPNSNDRWNTVDLVATRGELPLRCLVDASTPGRGNILFVRSVTITDAGRGTAPTGFRNPPPSTSAASSQDDPSRWPEGPRVYRLDVAAIPPFRVVKEKFQRINGETEQLPDGIGCQCWKDGSIGEFRRALVDDVPALGLTGLNDTISAQFYFDLESRMKLPLEPGKYYKVKVAYLTHNDGRGQAIVHLVPGYKGIASVRLDDSQNRWRTATLIFQRPPASDNVHVRMVIDNTTVGEGNTLWIREVEIVELVPPKKSS</sequence>
<dbReference type="Gene3D" id="3.30.200.20">
    <property type="entry name" value="Phosphorylase Kinase, domain 1"/>
    <property type="match status" value="1"/>
</dbReference>
<name>A0A7V8VB41_9BACT</name>
<keyword evidence="10" id="KW-1185">Reference proteome</keyword>
<gene>
    <name evidence="9" type="ORF">H0921_00905</name>
</gene>
<protein>
    <submittedName>
        <fullName evidence="9">Serine/threonine protein kinase</fullName>
    </submittedName>
</protein>
<comment type="caution">
    <text evidence="9">The sequence shown here is derived from an EMBL/GenBank/DDBJ whole genome shotgun (WGS) entry which is preliminary data.</text>
</comment>
<dbReference type="PROSITE" id="PS50011">
    <property type="entry name" value="PROTEIN_KINASE_DOM"/>
    <property type="match status" value="1"/>
</dbReference>
<dbReference type="PANTHER" id="PTHR43289:SF6">
    <property type="entry name" value="SERINE_THREONINE-PROTEIN KINASE NEKL-3"/>
    <property type="match status" value="1"/>
</dbReference>
<reference evidence="9 10" key="1">
    <citation type="submission" date="2020-07" db="EMBL/GenBank/DDBJ databases">
        <title>Thermogemmata thermophila gen. nov., sp. nov., a novel moderate thermophilic planctomycete from a Kamchatka hot spring.</title>
        <authorList>
            <person name="Elcheninov A.G."/>
            <person name="Podosokorskaya O.A."/>
            <person name="Kovaleva O.L."/>
            <person name="Novikov A."/>
            <person name="Bonch-Osmolovskaya E.A."/>
            <person name="Toshchakov S.V."/>
            <person name="Kublanov I.V."/>
        </authorList>
    </citation>
    <scope>NUCLEOTIDE SEQUENCE [LARGE SCALE GENOMIC DNA]</scope>
    <source>
        <strain evidence="9 10">2918</strain>
    </source>
</reference>
<feature type="domain" description="Protein kinase" evidence="8">
    <location>
        <begin position="72"/>
        <end position="337"/>
    </location>
</feature>
<feature type="compositionally biased region" description="Pro residues" evidence="6">
    <location>
        <begin position="483"/>
        <end position="510"/>
    </location>
</feature>
<evidence type="ECO:0000259" key="8">
    <source>
        <dbReference type="PROSITE" id="PS50011"/>
    </source>
</evidence>
<keyword evidence="1" id="KW-0808">Transferase</keyword>
<dbReference type="InterPro" id="IPR011009">
    <property type="entry name" value="Kinase-like_dom_sf"/>
</dbReference>
<dbReference type="EMBL" id="JACEFB010000001">
    <property type="protein sequence ID" value="MBA2224716.1"/>
    <property type="molecule type" value="Genomic_DNA"/>
</dbReference>
<evidence type="ECO:0000256" key="5">
    <source>
        <dbReference type="PROSITE-ProRule" id="PRU10141"/>
    </source>
</evidence>
<evidence type="ECO:0000313" key="9">
    <source>
        <dbReference type="EMBL" id="MBA2224716.1"/>
    </source>
</evidence>
<dbReference type="Proteomes" id="UP000542342">
    <property type="component" value="Unassembled WGS sequence"/>
</dbReference>
<dbReference type="InterPro" id="IPR000719">
    <property type="entry name" value="Prot_kinase_dom"/>
</dbReference>
<keyword evidence="7" id="KW-0472">Membrane</keyword>
<evidence type="ECO:0000256" key="7">
    <source>
        <dbReference type="SAM" id="Phobius"/>
    </source>
</evidence>
<evidence type="ECO:0000256" key="6">
    <source>
        <dbReference type="SAM" id="MobiDB-lite"/>
    </source>
</evidence>
<keyword evidence="2 5" id="KW-0547">Nucleotide-binding</keyword>
<evidence type="ECO:0000313" key="10">
    <source>
        <dbReference type="Proteomes" id="UP000542342"/>
    </source>
</evidence>
<dbReference type="SUPFAM" id="SSF56112">
    <property type="entry name" value="Protein kinase-like (PK-like)"/>
    <property type="match status" value="1"/>
</dbReference>
<keyword evidence="7" id="KW-1133">Transmembrane helix</keyword>